<feature type="coiled-coil region" evidence="1">
    <location>
        <begin position="32"/>
        <end position="91"/>
    </location>
</feature>
<evidence type="ECO:0000256" key="1">
    <source>
        <dbReference type="SAM" id="Coils"/>
    </source>
</evidence>
<dbReference type="Pfam" id="PF13240">
    <property type="entry name" value="Zn_Ribbon_1"/>
    <property type="match status" value="1"/>
</dbReference>
<feature type="compositionally biased region" description="Basic and acidic residues" evidence="2">
    <location>
        <begin position="137"/>
        <end position="147"/>
    </location>
</feature>
<reference evidence="4" key="1">
    <citation type="submission" date="2020-10" db="EMBL/GenBank/DDBJ databases">
        <authorList>
            <person name="Gilroy R."/>
        </authorList>
    </citation>
    <scope>NUCLEOTIDE SEQUENCE</scope>
    <source>
        <strain evidence="4">CHK188-20938</strain>
    </source>
</reference>
<dbReference type="EMBL" id="DVOO01000015">
    <property type="protein sequence ID" value="HIV25246.1"/>
    <property type="molecule type" value="Genomic_DNA"/>
</dbReference>
<reference evidence="4" key="2">
    <citation type="journal article" date="2021" name="PeerJ">
        <title>Extensive microbial diversity within the chicken gut microbiome revealed by metagenomics and culture.</title>
        <authorList>
            <person name="Gilroy R."/>
            <person name="Ravi A."/>
            <person name="Getino M."/>
            <person name="Pursley I."/>
            <person name="Horton D.L."/>
            <person name="Alikhan N.F."/>
            <person name="Baker D."/>
            <person name="Gharbi K."/>
            <person name="Hall N."/>
            <person name="Watson M."/>
            <person name="Adriaenssens E.M."/>
            <person name="Foster-Nyarko E."/>
            <person name="Jarju S."/>
            <person name="Secka A."/>
            <person name="Antonio M."/>
            <person name="Oren A."/>
            <person name="Chaudhuri R.R."/>
            <person name="La Ragione R."/>
            <person name="Hildebrand F."/>
            <person name="Pallen M.J."/>
        </authorList>
    </citation>
    <scope>NUCLEOTIDE SEQUENCE</scope>
    <source>
        <strain evidence="4">CHK188-20938</strain>
    </source>
</reference>
<protein>
    <submittedName>
        <fullName evidence="4">Zinc ribbon domain-containing protein</fullName>
    </submittedName>
</protein>
<dbReference type="InterPro" id="IPR026870">
    <property type="entry name" value="Zinc_ribbon_dom"/>
</dbReference>
<accession>A0A9D1P2D5</accession>
<dbReference type="Proteomes" id="UP000824169">
    <property type="component" value="Unassembled WGS sequence"/>
</dbReference>
<keyword evidence="1" id="KW-0175">Coiled coil</keyword>
<evidence type="ECO:0000259" key="3">
    <source>
        <dbReference type="Pfam" id="PF13240"/>
    </source>
</evidence>
<sequence length="147" mass="16621">MANANEFFSTLGKTLSRTANMVGRKTDEFVTVQKIRNRRNNLEEQVELSCRKIGELIYQEYSEGKEIPEELEKICRSIEEKKKEIGECREQIALVKGARLCPSCGALIPKEANYCMNCGTPSGPQKTEAEETEEAAEEKNPAQEEEE</sequence>
<gene>
    <name evidence="4" type="ORF">IAB71_05570</name>
</gene>
<name>A0A9D1P2D5_9FIRM</name>
<proteinExistence type="predicted"/>
<feature type="domain" description="Zinc-ribbon" evidence="3">
    <location>
        <begin position="101"/>
        <end position="121"/>
    </location>
</feature>
<dbReference type="AlphaFoldDB" id="A0A9D1P2D5"/>
<evidence type="ECO:0000256" key="2">
    <source>
        <dbReference type="SAM" id="MobiDB-lite"/>
    </source>
</evidence>
<feature type="region of interest" description="Disordered" evidence="2">
    <location>
        <begin position="119"/>
        <end position="147"/>
    </location>
</feature>
<organism evidence="4 5">
    <name type="scientific">Candidatus Scatomonas pullistercoris</name>
    <dbReference type="NCBI Taxonomy" id="2840920"/>
    <lineage>
        <taxon>Bacteria</taxon>
        <taxon>Bacillati</taxon>
        <taxon>Bacillota</taxon>
        <taxon>Clostridia</taxon>
        <taxon>Lachnospirales</taxon>
        <taxon>Lachnospiraceae</taxon>
        <taxon>Lachnospiraceae incertae sedis</taxon>
        <taxon>Candidatus Scatomonas</taxon>
    </lineage>
</organism>
<evidence type="ECO:0000313" key="5">
    <source>
        <dbReference type="Proteomes" id="UP000824169"/>
    </source>
</evidence>
<comment type="caution">
    <text evidence="4">The sequence shown here is derived from an EMBL/GenBank/DDBJ whole genome shotgun (WGS) entry which is preliminary data.</text>
</comment>
<evidence type="ECO:0000313" key="4">
    <source>
        <dbReference type="EMBL" id="HIV25246.1"/>
    </source>
</evidence>